<reference evidence="8 9" key="1">
    <citation type="submission" date="2017-01" db="EMBL/GenBank/DDBJ databases">
        <title>Draft sequence of Acidihalobacter ferrooxidans strain DSM 14175 (strain V8).</title>
        <authorList>
            <person name="Khaleque H.N."/>
            <person name="Ramsay J.P."/>
            <person name="Murphy R.J.T."/>
            <person name="Kaksonen A.H."/>
            <person name="Boxall N.J."/>
            <person name="Watkin E.L.J."/>
        </authorList>
    </citation>
    <scope>NUCLEOTIDE SEQUENCE [LARGE SCALE GENOMIC DNA]</scope>
    <source>
        <strain evidence="8 9">V8</strain>
    </source>
</reference>
<dbReference type="Proteomes" id="UP000243807">
    <property type="component" value="Chromosome"/>
</dbReference>
<evidence type="ECO:0000256" key="1">
    <source>
        <dbReference type="ARBA" id="ARBA00004141"/>
    </source>
</evidence>
<dbReference type="EMBL" id="CP019434">
    <property type="protein sequence ID" value="APZ43565.1"/>
    <property type="molecule type" value="Genomic_DNA"/>
</dbReference>
<proteinExistence type="inferred from homology"/>
<comment type="similarity">
    <text evidence="2 6">Belongs to the ABC-3 integral membrane protein family.</text>
</comment>
<dbReference type="Gene3D" id="1.10.3470.10">
    <property type="entry name" value="ABC transporter involved in vitamin B12 uptake, BtuC"/>
    <property type="match status" value="1"/>
</dbReference>
<evidence type="ECO:0000256" key="4">
    <source>
        <dbReference type="ARBA" id="ARBA00022989"/>
    </source>
</evidence>
<evidence type="ECO:0000256" key="2">
    <source>
        <dbReference type="ARBA" id="ARBA00008034"/>
    </source>
</evidence>
<feature type="transmembrane region" description="Helical" evidence="7">
    <location>
        <begin position="246"/>
        <end position="264"/>
    </location>
</feature>
<dbReference type="OrthoDB" id="9783937at2"/>
<evidence type="ECO:0008006" key="10">
    <source>
        <dbReference type="Google" id="ProtNLM"/>
    </source>
</evidence>
<dbReference type="PANTHER" id="PTHR30477">
    <property type="entry name" value="ABC-TRANSPORTER METAL-BINDING PROTEIN"/>
    <property type="match status" value="1"/>
</dbReference>
<keyword evidence="5 7" id="KW-0472">Membrane</keyword>
<dbReference type="STRING" id="1765967.BW247_11085"/>
<protein>
    <recommendedName>
        <fullName evidence="10">Metal ABC transporter permease</fullName>
    </recommendedName>
</protein>
<feature type="transmembrane region" description="Helical" evidence="7">
    <location>
        <begin position="12"/>
        <end position="35"/>
    </location>
</feature>
<accession>A0A1P8UI97</accession>
<dbReference type="KEGG" id="afy:BW247_11085"/>
<sequence length="277" mass="29642">MTLAQLLAQTFVQHALLAALLVSIACGAIGALVVVNRLVFMAGGIAHSAYGGVGLAFYAGWPVLPTTGLFTGTAALLLGTITRRRRERTDTLIGVIWAGGMAFGVIMLNLTPGYNTNLMSYLFGSILTVSTLDLWLMLGVDAIILALLLYYFRDILSLSFDPDFARSRGIPVDGLHLMLMVLVAETVVMMLQVVGLILVIALLTIPPYLAERHTRSLAGMMFAASLWSLAFCIGGLWVAYQANISSGASIVATACATYLVFVGAQTGWRRLRARPAI</sequence>
<dbReference type="PANTHER" id="PTHR30477:SF18">
    <property type="entry name" value="METAL TRANSPORT SYSTEM MEMBRANE PROTEIN CT_417-RELATED"/>
    <property type="match status" value="1"/>
</dbReference>
<evidence type="ECO:0000256" key="3">
    <source>
        <dbReference type="ARBA" id="ARBA00022692"/>
    </source>
</evidence>
<dbReference type="RefSeq" id="WP_076837205.1">
    <property type="nucleotide sequence ID" value="NZ_CP019434.1"/>
</dbReference>
<evidence type="ECO:0000313" key="9">
    <source>
        <dbReference type="Proteomes" id="UP000243807"/>
    </source>
</evidence>
<keyword evidence="3 6" id="KW-0812">Transmembrane</keyword>
<keyword evidence="9" id="KW-1185">Reference proteome</keyword>
<dbReference type="InterPro" id="IPR001626">
    <property type="entry name" value="ABC_TroCD"/>
</dbReference>
<dbReference type="GO" id="GO:0010043">
    <property type="term" value="P:response to zinc ion"/>
    <property type="evidence" value="ECO:0007669"/>
    <property type="project" value="TreeGrafter"/>
</dbReference>
<dbReference type="GO" id="GO:0055085">
    <property type="term" value="P:transmembrane transport"/>
    <property type="evidence" value="ECO:0007669"/>
    <property type="project" value="InterPro"/>
</dbReference>
<dbReference type="SUPFAM" id="SSF81345">
    <property type="entry name" value="ABC transporter involved in vitamin B12 uptake, BtuC"/>
    <property type="match status" value="1"/>
</dbReference>
<evidence type="ECO:0000313" key="8">
    <source>
        <dbReference type="EMBL" id="APZ43565.1"/>
    </source>
</evidence>
<feature type="transmembrane region" description="Helical" evidence="7">
    <location>
        <begin position="55"/>
        <end position="79"/>
    </location>
</feature>
<dbReference type="CDD" id="cd06550">
    <property type="entry name" value="TM_ABC_iron-siderophores_like"/>
    <property type="match status" value="1"/>
</dbReference>
<evidence type="ECO:0000256" key="7">
    <source>
        <dbReference type="SAM" id="Phobius"/>
    </source>
</evidence>
<feature type="transmembrane region" description="Helical" evidence="7">
    <location>
        <begin position="134"/>
        <end position="152"/>
    </location>
</feature>
<keyword evidence="4 7" id="KW-1133">Transmembrane helix</keyword>
<evidence type="ECO:0000256" key="6">
    <source>
        <dbReference type="RuleBase" id="RU003943"/>
    </source>
</evidence>
<comment type="subcellular location">
    <subcellularLocation>
        <location evidence="6">Cell membrane</location>
        <topology evidence="6">Multi-pass membrane protein</topology>
    </subcellularLocation>
    <subcellularLocation>
        <location evidence="1">Membrane</location>
        <topology evidence="1">Multi-pass membrane protein</topology>
    </subcellularLocation>
</comment>
<evidence type="ECO:0000256" key="5">
    <source>
        <dbReference type="ARBA" id="ARBA00023136"/>
    </source>
</evidence>
<dbReference type="GO" id="GO:0043190">
    <property type="term" value="C:ATP-binding cassette (ABC) transporter complex"/>
    <property type="evidence" value="ECO:0007669"/>
    <property type="project" value="InterPro"/>
</dbReference>
<dbReference type="AlphaFoldDB" id="A0A1P8UI97"/>
<feature type="transmembrane region" description="Helical" evidence="7">
    <location>
        <begin position="217"/>
        <end position="240"/>
    </location>
</feature>
<feature type="transmembrane region" description="Helical" evidence="7">
    <location>
        <begin position="91"/>
        <end position="114"/>
    </location>
</feature>
<organism evidence="8 9">
    <name type="scientific">Acidihalobacter ferrooxydans</name>
    <dbReference type="NCBI Taxonomy" id="1765967"/>
    <lineage>
        <taxon>Bacteria</taxon>
        <taxon>Pseudomonadati</taxon>
        <taxon>Pseudomonadota</taxon>
        <taxon>Gammaproteobacteria</taxon>
        <taxon>Chromatiales</taxon>
        <taxon>Ectothiorhodospiraceae</taxon>
        <taxon>Acidihalobacter</taxon>
    </lineage>
</organism>
<keyword evidence="6" id="KW-0813">Transport</keyword>
<gene>
    <name evidence="8" type="ORF">BW247_11085</name>
</gene>
<feature type="transmembrane region" description="Helical" evidence="7">
    <location>
        <begin position="189"/>
        <end position="210"/>
    </location>
</feature>
<dbReference type="InterPro" id="IPR037294">
    <property type="entry name" value="ABC_BtuC-like"/>
</dbReference>
<name>A0A1P8UI97_9GAMM</name>
<dbReference type="Pfam" id="PF00950">
    <property type="entry name" value="ABC-3"/>
    <property type="match status" value="1"/>
</dbReference>